<proteinExistence type="predicted"/>
<protein>
    <submittedName>
        <fullName evidence="1">Uncharacterized protein</fullName>
    </submittedName>
</protein>
<name>A0A5D2ART8_GOSDA</name>
<keyword evidence="2" id="KW-1185">Reference proteome</keyword>
<evidence type="ECO:0000313" key="2">
    <source>
        <dbReference type="Proteomes" id="UP000323506"/>
    </source>
</evidence>
<dbReference type="EMBL" id="CM017711">
    <property type="protein sequence ID" value="TYG46735.1"/>
    <property type="molecule type" value="Genomic_DNA"/>
</dbReference>
<dbReference type="Proteomes" id="UP000323506">
    <property type="component" value="Chromosome D11"/>
</dbReference>
<evidence type="ECO:0000313" key="1">
    <source>
        <dbReference type="EMBL" id="TYG46735.1"/>
    </source>
</evidence>
<gene>
    <name evidence="1" type="ORF">ES288_D11G279700v1</name>
</gene>
<dbReference type="AlphaFoldDB" id="A0A5D2ART8"/>
<accession>A0A5D2ART8</accession>
<reference evidence="1 2" key="1">
    <citation type="submission" date="2019-06" db="EMBL/GenBank/DDBJ databases">
        <title>WGS assembly of Gossypium darwinii.</title>
        <authorList>
            <person name="Chen Z.J."/>
            <person name="Sreedasyam A."/>
            <person name="Ando A."/>
            <person name="Song Q."/>
            <person name="De L."/>
            <person name="Hulse-Kemp A."/>
            <person name="Ding M."/>
            <person name="Ye W."/>
            <person name="Kirkbride R."/>
            <person name="Jenkins J."/>
            <person name="Plott C."/>
            <person name="Lovell J."/>
            <person name="Lin Y.-M."/>
            <person name="Vaughn R."/>
            <person name="Liu B."/>
            <person name="Li W."/>
            <person name="Simpson S."/>
            <person name="Scheffler B."/>
            <person name="Saski C."/>
            <person name="Grover C."/>
            <person name="Hu G."/>
            <person name="Conover J."/>
            <person name="Carlson J."/>
            <person name="Shu S."/>
            <person name="Boston L."/>
            <person name="Williams M."/>
            <person name="Peterson D."/>
            <person name="Mcgee K."/>
            <person name="Jones D."/>
            <person name="Wendel J."/>
            <person name="Stelly D."/>
            <person name="Grimwood J."/>
            <person name="Schmutz J."/>
        </authorList>
    </citation>
    <scope>NUCLEOTIDE SEQUENCE [LARGE SCALE GENOMIC DNA]</scope>
    <source>
        <strain evidence="1">1808015.09</strain>
    </source>
</reference>
<sequence length="59" mass="6833">MSSLKVSAQMDYDLQHDHLTAFVYWVNERIHSRYAIAFLNCRYCAAIARTDYCVIAADT</sequence>
<organism evidence="1 2">
    <name type="scientific">Gossypium darwinii</name>
    <name type="common">Darwin's cotton</name>
    <name type="synonym">Gossypium barbadense var. darwinii</name>
    <dbReference type="NCBI Taxonomy" id="34276"/>
    <lineage>
        <taxon>Eukaryota</taxon>
        <taxon>Viridiplantae</taxon>
        <taxon>Streptophyta</taxon>
        <taxon>Embryophyta</taxon>
        <taxon>Tracheophyta</taxon>
        <taxon>Spermatophyta</taxon>
        <taxon>Magnoliopsida</taxon>
        <taxon>eudicotyledons</taxon>
        <taxon>Gunneridae</taxon>
        <taxon>Pentapetalae</taxon>
        <taxon>rosids</taxon>
        <taxon>malvids</taxon>
        <taxon>Malvales</taxon>
        <taxon>Malvaceae</taxon>
        <taxon>Malvoideae</taxon>
        <taxon>Gossypium</taxon>
    </lineage>
</organism>